<protein>
    <submittedName>
        <fullName evidence="1">Haloacid dehalogenase</fullName>
    </submittedName>
</protein>
<dbReference type="EMBL" id="MBLM01000148">
    <property type="protein sequence ID" value="OHV30966.1"/>
    <property type="molecule type" value="Genomic_DNA"/>
</dbReference>
<reference evidence="2" key="1">
    <citation type="submission" date="2016-07" db="EMBL/GenBank/DDBJ databases">
        <title>Sequence Frankia sp. strain CcI1.17.</title>
        <authorList>
            <person name="Ghodhbane-Gtari F."/>
            <person name="Swanson E."/>
            <person name="Gueddou A."/>
            <person name="Morris K."/>
            <person name="Hezbri K."/>
            <person name="Ktari A."/>
            <person name="Nouioui I."/>
            <person name="Abebe-Akele F."/>
            <person name="Simpson S."/>
            <person name="Thomas K."/>
            <person name="Gtari M."/>
            <person name="Tisa L.S."/>
            <person name="Hurst S."/>
        </authorList>
    </citation>
    <scope>NUCLEOTIDE SEQUENCE [LARGE SCALE GENOMIC DNA]</scope>
    <source>
        <strain evidence="2">Cc1.17</strain>
    </source>
</reference>
<dbReference type="GO" id="GO:0005829">
    <property type="term" value="C:cytosol"/>
    <property type="evidence" value="ECO:0007669"/>
    <property type="project" value="TreeGrafter"/>
</dbReference>
<proteinExistence type="predicted"/>
<dbReference type="Gene3D" id="1.10.150.240">
    <property type="entry name" value="Putative phosphatase, domain 2"/>
    <property type="match status" value="1"/>
</dbReference>
<keyword evidence="2" id="KW-1185">Reference proteome</keyword>
<dbReference type="GO" id="GO:0008967">
    <property type="term" value="F:phosphoglycolate phosphatase activity"/>
    <property type="evidence" value="ECO:0007669"/>
    <property type="project" value="TreeGrafter"/>
</dbReference>
<dbReference type="Proteomes" id="UP000179627">
    <property type="component" value="Unassembled WGS sequence"/>
</dbReference>
<dbReference type="InterPro" id="IPR036412">
    <property type="entry name" value="HAD-like_sf"/>
</dbReference>
<dbReference type="InterPro" id="IPR023214">
    <property type="entry name" value="HAD_sf"/>
</dbReference>
<organism evidence="1 2">
    <name type="scientific">Parafrankia colletiae</name>
    <dbReference type="NCBI Taxonomy" id="573497"/>
    <lineage>
        <taxon>Bacteria</taxon>
        <taxon>Bacillati</taxon>
        <taxon>Actinomycetota</taxon>
        <taxon>Actinomycetes</taxon>
        <taxon>Frankiales</taxon>
        <taxon>Frankiaceae</taxon>
        <taxon>Parafrankia</taxon>
    </lineage>
</organism>
<accession>A0A1S1QBK0</accession>
<dbReference type="SFLD" id="SFLDG01129">
    <property type="entry name" value="C1.5:_HAD__Beta-PGM__Phosphata"/>
    <property type="match status" value="1"/>
</dbReference>
<gene>
    <name evidence="1" type="ORF">CC117_27165</name>
</gene>
<dbReference type="PANTHER" id="PTHR43434:SF19">
    <property type="entry name" value="PHOSPHONOACETALDEHYDE HYDROLASE"/>
    <property type="match status" value="1"/>
</dbReference>
<evidence type="ECO:0000313" key="2">
    <source>
        <dbReference type="Proteomes" id="UP000179627"/>
    </source>
</evidence>
<sequence length="252" mass="25926">MPDVPASAWNHGAVAEPALILWDIDATLLTVRPLGQEIHAVAFAETVGRPLRERAGTTGRTERAILLETLRLNDVPADEATLAALYDAMGRVARSIEGRMREVGRPMPGAAAAVASFAADGAVQSVVTGNIRSVTESKLRALGLTDHLDLAVGGYGNDSLDRAELVRRAVTRAEAAYGQVFAPARVVVIGDTPYDVQGARDAGVRSVAVATGGTTVAELAAAGADAVLPDLTDVAALARAAFGTVGTDGLPV</sequence>
<dbReference type="AlphaFoldDB" id="A0A1S1QBK0"/>
<dbReference type="Pfam" id="PF12710">
    <property type="entry name" value="HAD"/>
    <property type="match status" value="1"/>
</dbReference>
<dbReference type="SUPFAM" id="SSF56784">
    <property type="entry name" value="HAD-like"/>
    <property type="match status" value="1"/>
</dbReference>
<dbReference type="InterPro" id="IPR050155">
    <property type="entry name" value="HAD-like_hydrolase_sf"/>
</dbReference>
<dbReference type="InterPro" id="IPR023198">
    <property type="entry name" value="PGP-like_dom2"/>
</dbReference>
<dbReference type="SFLD" id="SFLDS00003">
    <property type="entry name" value="Haloacid_Dehalogenase"/>
    <property type="match status" value="1"/>
</dbReference>
<dbReference type="PANTHER" id="PTHR43434">
    <property type="entry name" value="PHOSPHOGLYCOLATE PHOSPHATASE"/>
    <property type="match status" value="1"/>
</dbReference>
<name>A0A1S1QBK0_9ACTN</name>
<dbReference type="Gene3D" id="3.40.50.1000">
    <property type="entry name" value="HAD superfamily/HAD-like"/>
    <property type="match status" value="1"/>
</dbReference>
<dbReference type="GO" id="GO:0006281">
    <property type="term" value="P:DNA repair"/>
    <property type="evidence" value="ECO:0007669"/>
    <property type="project" value="TreeGrafter"/>
</dbReference>
<evidence type="ECO:0000313" key="1">
    <source>
        <dbReference type="EMBL" id="OHV30966.1"/>
    </source>
</evidence>
<comment type="caution">
    <text evidence="1">The sequence shown here is derived from an EMBL/GenBank/DDBJ whole genome shotgun (WGS) entry which is preliminary data.</text>
</comment>